<keyword evidence="3" id="KW-1185">Reference proteome</keyword>
<gene>
    <name evidence="2" type="ORF">R4Z09_28305</name>
</gene>
<keyword evidence="1" id="KW-0472">Membrane</keyword>
<dbReference type="Proteomes" id="UP001357223">
    <property type="component" value="Chromosome"/>
</dbReference>
<sequence>MKKIITHTARIFLGLVFLVAGINGYFVIFGQEPFIANSPEAMKLFEFKYLLIVEKSLEIICSVLLLSNRFIPLSLTVLAPLITNIFLLHLFVDHSLLPLVTVLVIVYVYLLYQFRQNFKSIFEKKP</sequence>
<organism evidence="2 3">
    <name type="scientific">Niallia oryzisoli</name>
    <dbReference type="NCBI Taxonomy" id="1737571"/>
    <lineage>
        <taxon>Bacteria</taxon>
        <taxon>Bacillati</taxon>
        <taxon>Bacillota</taxon>
        <taxon>Bacilli</taxon>
        <taxon>Bacillales</taxon>
        <taxon>Bacillaceae</taxon>
        <taxon>Niallia</taxon>
    </lineage>
</organism>
<evidence type="ECO:0000256" key="1">
    <source>
        <dbReference type="SAM" id="Phobius"/>
    </source>
</evidence>
<evidence type="ECO:0008006" key="4">
    <source>
        <dbReference type="Google" id="ProtNLM"/>
    </source>
</evidence>
<keyword evidence="1" id="KW-0812">Transmembrane</keyword>
<feature type="transmembrane region" description="Helical" evidence="1">
    <location>
        <begin position="12"/>
        <end position="29"/>
    </location>
</feature>
<keyword evidence="1" id="KW-1133">Transmembrane helix</keyword>
<evidence type="ECO:0000313" key="3">
    <source>
        <dbReference type="Proteomes" id="UP001357223"/>
    </source>
</evidence>
<reference evidence="2 3" key="1">
    <citation type="submission" date="2023-10" db="EMBL/GenBank/DDBJ databases">
        <title>Niallia locisalis sp.nov. isolated from a salt pond sample.</title>
        <authorList>
            <person name="Li X.-J."/>
            <person name="Dong L."/>
        </authorList>
    </citation>
    <scope>NUCLEOTIDE SEQUENCE [LARGE SCALE GENOMIC DNA]</scope>
    <source>
        <strain evidence="2 3">DSM 29761</strain>
    </source>
</reference>
<accession>A0ABZ2CGF8</accession>
<name>A0ABZ2CGF8_9BACI</name>
<protein>
    <recommendedName>
        <fullName evidence="4">DoxX family protein</fullName>
    </recommendedName>
</protein>
<dbReference type="EMBL" id="CP137640">
    <property type="protein sequence ID" value="WVX81067.1"/>
    <property type="molecule type" value="Genomic_DNA"/>
</dbReference>
<proteinExistence type="predicted"/>
<evidence type="ECO:0000313" key="2">
    <source>
        <dbReference type="EMBL" id="WVX81067.1"/>
    </source>
</evidence>
<feature type="transmembrane region" description="Helical" evidence="1">
    <location>
        <begin position="97"/>
        <end position="114"/>
    </location>
</feature>